<keyword evidence="2" id="KW-0238">DNA-binding</keyword>
<name>A0A419T309_9FIRM</name>
<dbReference type="InterPro" id="IPR050397">
    <property type="entry name" value="Env_Response_Regulators"/>
</dbReference>
<evidence type="ECO:0000313" key="7">
    <source>
        <dbReference type="Proteomes" id="UP000284177"/>
    </source>
</evidence>
<dbReference type="EMBL" id="MCIB01000014">
    <property type="protein sequence ID" value="RKD31934.1"/>
    <property type="molecule type" value="Genomic_DNA"/>
</dbReference>
<reference evidence="6 7" key="1">
    <citation type="submission" date="2016-08" db="EMBL/GenBank/DDBJ databases">
        <title>Novel Firmicutes and Novel Genomes.</title>
        <authorList>
            <person name="Poppleton D.I."/>
            <person name="Gribaldo S."/>
        </authorList>
    </citation>
    <scope>NUCLEOTIDE SEQUENCE [LARGE SCALE GENOMIC DNA]</scope>
    <source>
        <strain evidence="6 7">CTT3</strain>
    </source>
</reference>
<evidence type="ECO:0000256" key="3">
    <source>
        <dbReference type="ARBA" id="ARBA00023163"/>
    </source>
</evidence>
<comment type="caution">
    <text evidence="6">The sequence shown here is derived from an EMBL/GenBank/DDBJ whole genome shotgun (WGS) entry which is preliminary data.</text>
</comment>
<evidence type="ECO:0000259" key="5">
    <source>
        <dbReference type="PROSITE" id="PS51063"/>
    </source>
</evidence>
<dbReference type="Pfam" id="PF13545">
    <property type="entry name" value="HTH_Crp_2"/>
    <property type="match status" value="1"/>
</dbReference>
<dbReference type="AlphaFoldDB" id="A0A419T309"/>
<keyword evidence="1" id="KW-0805">Transcription regulation</keyword>
<dbReference type="Pfam" id="PF00027">
    <property type="entry name" value="cNMP_binding"/>
    <property type="match status" value="1"/>
</dbReference>
<organism evidence="6 7">
    <name type="scientific">Thermohalobacter berrensis</name>
    <dbReference type="NCBI Taxonomy" id="99594"/>
    <lineage>
        <taxon>Bacteria</taxon>
        <taxon>Bacillati</taxon>
        <taxon>Bacillota</taxon>
        <taxon>Tissierellia</taxon>
        <taxon>Tissierellales</taxon>
        <taxon>Thermohalobacteraceae</taxon>
        <taxon>Thermohalobacter</taxon>
    </lineage>
</organism>
<evidence type="ECO:0000259" key="4">
    <source>
        <dbReference type="PROSITE" id="PS50042"/>
    </source>
</evidence>
<keyword evidence="7" id="KW-1185">Reference proteome</keyword>
<evidence type="ECO:0000313" key="6">
    <source>
        <dbReference type="EMBL" id="RKD31934.1"/>
    </source>
</evidence>
<dbReference type="SUPFAM" id="SSF46785">
    <property type="entry name" value="Winged helix' DNA-binding domain"/>
    <property type="match status" value="1"/>
</dbReference>
<dbReference type="PANTHER" id="PTHR24567">
    <property type="entry name" value="CRP FAMILY TRANSCRIPTIONAL REGULATORY PROTEIN"/>
    <property type="match status" value="1"/>
</dbReference>
<evidence type="ECO:0000256" key="1">
    <source>
        <dbReference type="ARBA" id="ARBA00023015"/>
    </source>
</evidence>
<protein>
    <submittedName>
        <fullName evidence="6">Crp/Fnr family transcriptional regulator</fullName>
    </submittedName>
</protein>
<dbReference type="InterPro" id="IPR036390">
    <property type="entry name" value="WH_DNA-bd_sf"/>
</dbReference>
<dbReference type="PROSITE" id="PS51063">
    <property type="entry name" value="HTH_CRP_2"/>
    <property type="match status" value="1"/>
</dbReference>
<dbReference type="GO" id="GO:0003700">
    <property type="term" value="F:DNA-binding transcription factor activity"/>
    <property type="evidence" value="ECO:0007669"/>
    <property type="project" value="TreeGrafter"/>
</dbReference>
<evidence type="ECO:0000256" key="2">
    <source>
        <dbReference type="ARBA" id="ARBA00023125"/>
    </source>
</evidence>
<dbReference type="Gene3D" id="2.60.120.10">
    <property type="entry name" value="Jelly Rolls"/>
    <property type="match status" value="1"/>
</dbReference>
<accession>A0A419T309</accession>
<dbReference type="SMART" id="SM00100">
    <property type="entry name" value="cNMP"/>
    <property type="match status" value="1"/>
</dbReference>
<keyword evidence="3" id="KW-0804">Transcription</keyword>
<dbReference type="GO" id="GO:0003677">
    <property type="term" value="F:DNA binding"/>
    <property type="evidence" value="ECO:0007669"/>
    <property type="project" value="UniProtKB-KW"/>
</dbReference>
<dbReference type="PANTHER" id="PTHR24567:SF28">
    <property type="entry name" value="LISTERIOLYSIN REGULATORY PROTEIN"/>
    <property type="match status" value="1"/>
</dbReference>
<gene>
    <name evidence="6" type="ORF">BET03_11680</name>
</gene>
<dbReference type="RefSeq" id="WP_120169007.1">
    <property type="nucleotide sequence ID" value="NZ_MCIB01000014.1"/>
</dbReference>
<dbReference type="InterPro" id="IPR000595">
    <property type="entry name" value="cNMP-bd_dom"/>
</dbReference>
<dbReference type="GO" id="GO:0005829">
    <property type="term" value="C:cytosol"/>
    <property type="evidence" value="ECO:0007669"/>
    <property type="project" value="TreeGrafter"/>
</dbReference>
<dbReference type="InterPro" id="IPR018490">
    <property type="entry name" value="cNMP-bd_dom_sf"/>
</dbReference>
<feature type="domain" description="HTH crp-type" evidence="5">
    <location>
        <begin position="153"/>
        <end position="227"/>
    </location>
</feature>
<dbReference type="InterPro" id="IPR036388">
    <property type="entry name" value="WH-like_DNA-bd_sf"/>
</dbReference>
<dbReference type="InterPro" id="IPR012318">
    <property type="entry name" value="HTH_CRP"/>
</dbReference>
<dbReference type="InterPro" id="IPR014710">
    <property type="entry name" value="RmlC-like_jellyroll"/>
</dbReference>
<dbReference type="Gene3D" id="1.10.10.10">
    <property type="entry name" value="Winged helix-like DNA-binding domain superfamily/Winged helix DNA-binding domain"/>
    <property type="match status" value="1"/>
</dbReference>
<dbReference type="CDD" id="cd00092">
    <property type="entry name" value="HTH_CRP"/>
    <property type="match status" value="1"/>
</dbReference>
<dbReference type="OrthoDB" id="9798104at2"/>
<dbReference type="Proteomes" id="UP000284177">
    <property type="component" value="Unassembled WGS sequence"/>
</dbReference>
<dbReference type="PRINTS" id="PR00034">
    <property type="entry name" value="HTHCRP"/>
</dbReference>
<feature type="domain" description="Cyclic nucleotide-binding" evidence="4">
    <location>
        <begin position="19"/>
        <end position="139"/>
    </location>
</feature>
<dbReference type="CDD" id="cd00038">
    <property type="entry name" value="CAP_ED"/>
    <property type="match status" value="1"/>
</dbReference>
<dbReference type="SMART" id="SM00419">
    <property type="entry name" value="HTH_CRP"/>
    <property type="match status" value="1"/>
</dbReference>
<sequence>MKHGCLNCRGETCTRKVSIFSALSDEELREIASMIVRKNYEKGETIFLEGMESNTLYIVNKGRIKLFKYTKDGKEQILHILSEGEFFGELNLLKKGEYSFNAQAVIPTRLCTLSKEKIRKIILEKPEIGLKILEAVARRLSKLETLVKNLATNDVDARVAHLLLDLKDEYGRVTVEGIEINLPLTREDMSNYTGVARETISRKLKKFEDEGIIKLVGNKKILLLDEEELEKYTV</sequence>
<proteinExistence type="predicted"/>
<dbReference type="SUPFAM" id="SSF51206">
    <property type="entry name" value="cAMP-binding domain-like"/>
    <property type="match status" value="1"/>
</dbReference>
<dbReference type="PROSITE" id="PS50042">
    <property type="entry name" value="CNMP_BINDING_3"/>
    <property type="match status" value="1"/>
</dbReference>